<feature type="domain" description="DUF7146" evidence="2">
    <location>
        <begin position="90"/>
        <end position="176"/>
    </location>
</feature>
<dbReference type="AlphaFoldDB" id="A0A7Z0QBT5"/>
<evidence type="ECO:0000259" key="2">
    <source>
        <dbReference type="Pfam" id="PF23639"/>
    </source>
</evidence>
<dbReference type="EMBL" id="JACBFH010000001">
    <property type="protein sequence ID" value="NYY91570.1"/>
    <property type="molecule type" value="Genomic_DNA"/>
</dbReference>
<dbReference type="Pfam" id="PF23639">
    <property type="entry name" value="DUF7146"/>
    <property type="match status" value="1"/>
</dbReference>
<proteinExistence type="predicted"/>
<dbReference type="InterPro" id="IPR055570">
    <property type="entry name" value="DUF7146"/>
</dbReference>
<feature type="domain" description="Toprim" evidence="1">
    <location>
        <begin position="186"/>
        <end position="266"/>
    </location>
</feature>
<dbReference type="InterPro" id="IPR006171">
    <property type="entry name" value="TOPRIM_dom"/>
</dbReference>
<gene>
    <name evidence="3" type="ORF">G6321_25200</name>
</gene>
<accession>A0A7Z0QBT5</accession>
<organism evidence="3">
    <name type="scientific">Bradyrhizobium barranii subsp. barranii</name>
    <dbReference type="NCBI Taxonomy" id="2823807"/>
    <lineage>
        <taxon>Bacteria</taxon>
        <taxon>Pseudomonadati</taxon>
        <taxon>Pseudomonadota</taxon>
        <taxon>Alphaproteobacteria</taxon>
        <taxon>Hyphomicrobiales</taxon>
        <taxon>Nitrobacteraceae</taxon>
        <taxon>Bradyrhizobium</taxon>
        <taxon>Bradyrhizobium barranii</taxon>
    </lineage>
</organism>
<sequence>MWSQLGGDAVGNRYVLCPGPGHSRRDRSLKVKFGADGSFSVTSFAGDDWQNCKDHVRERLGLPNDWRHEPANDDTPVIRLRERDDDEPARIRSALQRWEHAIPIAGTLAETYLASRGLSYSGDAIRFRENDRTMVALMTDVVTNEPCGVHCTYLDRDGQKIERKMRGRALGAVVRLSADEDVHHGLGIGEGIETCLATGFAPIWACLSAGTVAAFPVLGGIECLTIFADRDHAGMSAANACGRRWYEADKEVEIVAPSEIGADFADEMEVA</sequence>
<protein>
    <submittedName>
        <fullName evidence="3">Toprim domain-containing protein</fullName>
    </submittedName>
</protein>
<evidence type="ECO:0000259" key="1">
    <source>
        <dbReference type="Pfam" id="PF13362"/>
    </source>
</evidence>
<name>A0A7Z0QBT5_9BRAD</name>
<evidence type="ECO:0000313" key="3">
    <source>
        <dbReference type="EMBL" id="NYY91570.1"/>
    </source>
</evidence>
<comment type="caution">
    <text evidence="3">The sequence shown here is derived from an EMBL/GenBank/DDBJ whole genome shotgun (WGS) entry which is preliminary data.</text>
</comment>
<dbReference type="Pfam" id="PF13362">
    <property type="entry name" value="Toprim_3"/>
    <property type="match status" value="1"/>
</dbReference>
<reference evidence="3" key="1">
    <citation type="submission" date="2020-06" db="EMBL/GenBank/DDBJ databases">
        <title>Whole Genome Sequence of Bradyrhizobium sp. Strain 323S2.</title>
        <authorList>
            <person name="Bromfield E.S.P."/>
        </authorList>
    </citation>
    <scope>NUCLEOTIDE SEQUENCE [LARGE SCALE GENOMIC DNA]</scope>
    <source>
        <strain evidence="3">323S2</strain>
    </source>
</reference>